<dbReference type="InterPro" id="IPR038870">
    <property type="entry name" value="UBAP1"/>
</dbReference>
<reference evidence="4" key="1">
    <citation type="submission" date="2025-08" db="UniProtKB">
        <authorList>
            <consortium name="RefSeq"/>
        </authorList>
    </citation>
    <scope>IDENTIFICATION</scope>
    <source>
        <tissue evidence="4">Brain</tissue>
    </source>
</reference>
<dbReference type="AlphaFoldDB" id="A0AAJ7LGU4"/>
<dbReference type="PANTHER" id="PTHR15960:SF3">
    <property type="entry name" value="UBIQUITIN-ASSOCIATED PROTEIN 1-LIKE"/>
    <property type="match status" value="1"/>
</dbReference>
<evidence type="ECO:0000313" key="4">
    <source>
        <dbReference type="RefSeq" id="XP_018521875.1"/>
    </source>
</evidence>
<feature type="compositionally biased region" description="Basic and acidic residues" evidence="1">
    <location>
        <begin position="177"/>
        <end position="189"/>
    </location>
</feature>
<name>A0AAJ7LGU4_LATCA</name>
<protein>
    <submittedName>
        <fullName evidence="4">Ubiquitin-associated protein 1-like</fullName>
    </submittedName>
</protein>
<evidence type="ECO:0000313" key="3">
    <source>
        <dbReference type="Proteomes" id="UP000694890"/>
    </source>
</evidence>
<dbReference type="InterPro" id="IPR042575">
    <property type="entry name" value="UBAP1_C"/>
</dbReference>
<accession>A0AAJ7LGU4</accession>
<dbReference type="SUPFAM" id="SSF46934">
    <property type="entry name" value="UBA-like"/>
    <property type="match status" value="1"/>
</dbReference>
<dbReference type="CDD" id="cd14316">
    <property type="entry name" value="UBA2_UBAP1_like"/>
    <property type="match status" value="1"/>
</dbReference>
<dbReference type="Proteomes" id="UP000694890">
    <property type="component" value="Linkage group LG10"/>
</dbReference>
<dbReference type="InterPro" id="IPR009060">
    <property type="entry name" value="UBA-like_sf"/>
</dbReference>
<evidence type="ECO:0000256" key="1">
    <source>
        <dbReference type="SAM" id="MobiDB-lite"/>
    </source>
</evidence>
<sequence length="438" mass="49658">MKRFITYDEVCASVIYSKHLSMLQSAVNHRENKVICWRILATMNTLEDVPFQSLLGPLEEEVQVVTAPDITVPDCPQILRETEYEFSLEKCILTGQQPVYQVPSCPPYWLMFSSPQVSRRSSLRGSEPWASDLRPRSHSLNSADSHWPRQRTVKFLIPDSEDEDGYHEDNDCSSPEEAPHPIKSRERPRSAAPKDPISRVKEMHFGPSSHYCKPSSPQRLRGHRGTSPSPQDCKQPLGVLEQHRSQQSSPVPHGQKNAKKKRSLVSVGRKYSQNTPPAVSAPSRLQQQRPSSAGPVVRNRRQKALRTSGSHGVFFDSAAELLSALSQEERELLETVTENGYPLRTAILALQKTGYRSPEKILKYLVASDRLCDLGYDEAQVEEALEMFQNCESKAAEFLRLLTQFNEMGFQQSAIKEVLLVHENHRERALEELMTRMA</sequence>
<dbReference type="PANTHER" id="PTHR15960">
    <property type="entry name" value="LD44032P"/>
    <property type="match status" value="1"/>
</dbReference>
<feature type="region of interest" description="Disordered" evidence="1">
    <location>
        <begin position="121"/>
        <end position="145"/>
    </location>
</feature>
<feature type="domain" description="Ubiquitin-associated protein 1-like UBA2" evidence="2">
    <location>
        <begin position="398"/>
        <end position="436"/>
    </location>
</feature>
<dbReference type="RefSeq" id="XP_018521875.1">
    <property type="nucleotide sequence ID" value="XM_018666359.2"/>
</dbReference>
<dbReference type="GO" id="GO:0000813">
    <property type="term" value="C:ESCRT I complex"/>
    <property type="evidence" value="ECO:0007669"/>
    <property type="project" value="InterPro"/>
</dbReference>
<dbReference type="KEGG" id="lcf:108876688"/>
<dbReference type="GO" id="GO:0043162">
    <property type="term" value="P:ubiquitin-dependent protein catabolic process via the multivesicular body sorting pathway"/>
    <property type="evidence" value="ECO:0007669"/>
    <property type="project" value="InterPro"/>
</dbReference>
<evidence type="ECO:0000259" key="2">
    <source>
        <dbReference type="Pfam" id="PF21267"/>
    </source>
</evidence>
<dbReference type="InterPro" id="IPR049467">
    <property type="entry name" value="UBAP-1-like_UBA2"/>
</dbReference>
<gene>
    <name evidence="4" type="primary">LOC108876688</name>
</gene>
<organism evidence="3 4">
    <name type="scientific">Lates calcarifer</name>
    <name type="common">Barramundi</name>
    <name type="synonym">Holocentrus calcarifer</name>
    <dbReference type="NCBI Taxonomy" id="8187"/>
    <lineage>
        <taxon>Eukaryota</taxon>
        <taxon>Metazoa</taxon>
        <taxon>Chordata</taxon>
        <taxon>Craniata</taxon>
        <taxon>Vertebrata</taxon>
        <taxon>Euteleostomi</taxon>
        <taxon>Actinopterygii</taxon>
        <taxon>Neopterygii</taxon>
        <taxon>Teleostei</taxon>
        <taxon>Neoteleostei</taxon>
        <taxon>Acanthomorphata</taxon>
        <taxon>Carangaria</taxon>
        <taxon>Carangaria incertae sedis</taxon>
        <taxon>Centropomidae</taxon>
        <taxon>Lates</taxon>
    </lineage>
</organism>
<feature type="compositionally biased region" description="Polar residues" evidence="1">
    <location>
        <begin position="271"/>
        <end position="291"/>
    </location>
</feature>
<dbReference type="Gene3D" id="1.20.120.1920">
    <property type="entry name" value="UBAP1 SOUBA domain"/>
    <property type="match status" value="1"/>
</dbReference>
<proteinExistence type="predicted"/>
<dbReference type="GO" id="GO:0043130">
    <property type="term" value="F:ubiquitin binding"/>
    <property type="evidence" value="ECO:0007669"/>
    <property type="project" value="InterPro"/>
</dbReference>
<feature type="region of interest" description="Disordered" evidence="1">
    <location>
        <begin position="158"/>
        <end position="303"/>
    </location>
</feature>
<dbReference type="GeneID" id="108876688"/>
<dbReference type="Pfam" id="PF21267">
    <property type="entry name" value="UBAP-1_UBA2"/>
    <property type="match status" value="1"/>
</dbReference>